<keyword evidence="5" id="KW-0408">Iron</keyword>
<dbReference type="SUPFAM" id="SSF109604">
    <property type="entry name" value="HD-domain/PDEase-like"/>
    <property type="match status" value="1"/>
</dbReference>
<dbReference type="Proteomes" id="UP001519504">
    <property type="component" value="Unassembled WGS sequence"/>
</dbReference>
<dbReference type="SMART" id="SM00471">
    <property type="entry name" value="HDc"/>
    <property type="match status" value="1"/>
</dbReference>
<evidence type="ECO:0000256" key="5">
    <source>
        <dbReference type="ARBA" id="ARBA00023004"/>
    </source>
</evidence>
<comment type="caution">
    <text evidence="8">The sequence shown here is derived from an EMBL/GenBank/DDBJ whole genome shotgun (WGS) entry which is preliminary data.</text>
</comment>
<organism evidence="8 9">
    <name type="scientific">Fructobacillus broussonetiae</name>
    <dbReference type="NCBI Taxonomy" id="2713173"/>
    <lineage>
        <taxon>Bacteria</taxon>
        <taxon>Bacillati</taxon>
        <taxon>Bacillota</taxon>
        <taxon>Bacilli</taxon>
        <taxon>Lactobacillales</taxon>
        <taxon>Lactobacillaceae</taxon>
        <taxon>Fructobacillus</taxon>
    </lineage>
</organism>
<dbReference type="InterPro" id="IPR006674">
    <property type="entry name" value="HD_domain"/>
</dbReference>
<reference evidence="8 9" key="1">
    <citation type="submission" date="2020-02" db="EMBL/GenBank/DDBJ databases">
        <title>Fructobacillus sp. isolated from paper mulberry of Taiwan.</title>
        <authorList>
            <person name="Lin S.-T."/>
        </authorList>
    </citation>
    <scope>NUCLEOTIDE SEQUENCE [LARGE SCALE GENOMIC DNA]</scope>
    <source>
        <strain evidence="8 9">M2-14</strain>
    </source>
</reference>
<evidence type="ECO:0000259" key="7">
    <source>
        <dbReference type="PROSITE" id="PS51831"/>
    </source>
</evidence>
<evidence type="ECO:0000256" key="6">
    <source>
        <dbReference type="ARBA" id="ARBA00049417"/>
    </source>
</evidence>
<dbReference type="RefSeq" id="WP_213809206.1">
    <property type="nucleotide sequence ID" value="NZ_JAAMFK010000005.1"/>
</dbReference>
<keyword evidence="9" id="KW-1185">Reference proteome</keyword>
<dbReference type="CDD" id="cd00077">
    <property type="entry name" value="HDc"/>
    <property type="match status" value="1"/>
</dbReference>
<dbReference type="PANTHER" id="PTHR35795">
    <property type="entry name" value="SLR1885 PROTEIN"/>
    <property type="match status" value="1"/>
</dbReference>
<dbReference type="EMBL" id="JAAMFK010000005">
    <property type="protein sequence ID" value="MBS9338924.1"/>
    <property type="molecule type" value="Genomic_DNA"/>
</dbReference>
<proteinExistence type="predicted"/>
<dbReference type="EC" id="3.6.1.41" evidence="1"/>
<dbReference type="PANTHER" id="PTHR35795:SF1">
    <property type="entry name" value="BIS(5'-NUCLEOSYL)-TETRAPHOSPHATASE, SYMMETRICAL"/>
    <property type="match status" value="1"/>
</dbReference>
<dbReference type="InterPro" id="IPR003607">
    <property type="entry name" value="HD/PDEase_dom"/>
</dbReference>
<dbReference type="Pfam" id="PF01966">
    <property type="entry name" value="HD"/>
    <property type="match status" value="1"/>
</dbReference>
<evidence type="ECO:0000256" key="2">
    <source>
        <dbReference type="ARBA" id="ARBA00022723"/>
    </source>
</evidence>
<evidence type="ECO:0000256" key="1">
    <source>
        <dbReference type="ARBA" id="ARBA00012506"/>
    </source>
</evidence>
<name>A0ABS5R2Y5_9LACO</name>
<keyword evidence="2" id="KW-0479">Metal-binding</keyword>
<sequence length="197" mass="22324">MVAVDEKYIEELAHKVSEKLSDHRFEHCLRVKDYAIKLAKQNNLDENQAAIAGLVHDYAKERSASDFIQKIDEKGLDPDLKNWGNPIWHGVVGAYFVQDELGINDPEILEAIKEHTTGDKYGKMSVLSKVLFMADYLEMGRNFPGVERARTLTDESLDAGVFYQLSSTLSYLAGQGNPIYPKTFTAYNDWAQYLAKK</sequence>
<keyword evidence="4" id="KW-0378">Hydrolase</keyword>
<evidence type="ECO:0000313" key="9">
    <source>
        <dbReference type="Proteomes" id="UP001519504"/>
    </source>
</evidence>
<feature type="domain" description="HD" evidence="7">
    <location>
        <begin position="24"/>
        <end position="140"/>
    </location>
</feature>
<evidence type="ECO:0000313" key="8">
    <source>
        <dbReference type="EMBL" id="MBS9338924.1"/>
    </source>
</evidence>
<dbReference type="Gene3D" id="1.10.3210.10">
    <property type="entry name" value="Hypothetical protein af1432"/>
    <property type="match status" value="1"/>
</dbReference>
<evidence type="ECO:0000256" key="4">
    <source>
        <dbReference type="ARBA" id="ARBA00022801"/>
    </source>
</evidence>
<dbReference type="InterPro" id="IPR005249">
    <property type="entry name" value="YqeK"/>
</dbReference>
<keyword evidence="3" id="KW-0547">Nucleotide-binding</keyword>
<accession>A0ABS5R2Y5</accession>
<dbReference type="PROSITE" id="PS51831">
    <property type="entry name" value="HD"/>
    <property type="match status" value="1"/>
</dbReference>
<gene>
    <name evidence="8" type="ORF">G6R29_04700</name>
</gene>
<dbReference type="NCBIfam" id="TIGR00488">
    <property type="entry name" value="bis(5'-nucleosyl)-tetraphosphatase (symmetrical) YqeK"/>
    <property type="match status" value="1"/>
</dbReference>
<dbReference type="InterPro" id="IPR051094">
    <property type="entry name" value="Diverse_Catalytic_Enzymes"/>
</dbReference>
<evidence type="ECO:0000256" key="3">
    <source>
        <dbReference type="ARBA" id="ARBA00022741"/>
    </source>
</evidence>
<comment type="catalytic activity">
    <reaction evidence="6">
        <text>P(1),P(4)-bis(5'-adenosyl) tetraphosphate + H2O = 2 ADP + 2 H(+)</text>
        <dbReference type="Rhea" id="RHEA:24252"/>
        <dbReference type="ChEBI" id="CHEBI:15377"/>
        <dbReference type="ChEBI" id="CHEBI:15378"/>
        <dbReference type="ChEBI" id="CHEBI:58141"/>
        <dbReference type="ChEBI" id="CHEBI:456216"/>
        <dbReference type="EC" id="3.6.1.41"/>
    </reaction>
</comment>
<protein>
    <recommendedName>
        <fullName evidence="1">bis(5'-nucleosyl)-tetraphosphatase (symmetrical)</fullName>
        <ecNumber evidence="1">3.6.1.41</ecNumber>
    </recommendedName>
</protein>